<proteinExistence type="predicted"/>
<evidence type="ECO:0000313" key="1">
    <source>
        <dbReference type="EMBL" id="JAD49878.1"/>
    </source>
</evidence>
<dbReference type="EMBL" id="GBRH01248017">
    <property type="protein sequence ID" value="JAD49878.1"/>
    <property type="molecule type" value="Transcribed_RNA"/>
</dbReference>
<sequence length="26" mass="3224">MTIEFYKIIHFSWLIVPCKKYYCTPV</sequence>
<reference evidence="1" key="1">
    <citation type="submission" date="2014-09" db="EMBL/GenBank/DDBJ databases">
        <authorList>
            <person name="Magalhaes I.L.F."/>
            <person name="Oliveira U."/>
            <person name="Santos F.R."/>
            <person name="Vidigal T.H.D.A."/>
            <person name="Brescovit A.D."/>
            <person name="Santos A.J."/>
        </authorList>
    </citation>
    <scope>NUCLEOTIDE SEQUENCE</scope>
    <source>
        <tissue evidence="1">Shoot tissue taken approximately 20 cm above the soil surface</tissue>
    </source>
</reference>
<name>A0A0A9AJ15_ARUDO</name>
<organism evidence="1">
    <name type="scientific">Arundo donax</name>
    <name type="common">Giant reed</name>
    <name type="synonym">Donax arundinaceus</name>
    <dbReference type="NCBI Taxonomy" id="35708"/>
    <lineage>
        <taxon>Eukaryota</taxon>
        <taxon>Viridiplantae</taxon>
        <taxon>Streptophyta</taxon>
        <taxon>Embryophyta</taxon>
        <taxon>Tracheophyta</taxon>
        <taxon>Spermatophyta</taxon>
        <taxon>Magnoliopsida</taxon>
        <taxon>Liliopsida</taxon>
        <taxon>Poales</taxon>
        <taxon>Poaceae</taxon>
        <taxon>PACMAD clade</taxon>
        <taxon>Arundinoideae</taxon>
        <taxon>Arundineae</taxon>
        <taxon>Arundo</taxon>
    </lineage>
</organism>
<reference evidence="1" key="2">
    <citation type="journal article" date="2015" name="Data Brief">
        <title>Shoot transcriptome of the giant reed, Arundo donax.</title>
        <authorList>
            <person name="Barrero R.A."/>
            <person name="Guerrero F.D."/>
            <person name="Moolhuijzen P."/>
            <person name="Goolsby J.A."/>
            <person name="Tidwell J."/>
            <person name="Bellgard S.E."/>
            <person name="Bellgard M.I."/>
        </authorList>
    </citation>
    <scope>NUCLEOTIDE SEQUENCE</scope>
    <source>
        <tissue evidence="1">Shoot tissue taken approximately 20 cm above the soil surface</tissue>
    </source>
</reference>
<dbReference type="AlphaFoldDB" id="A0A0A9AJ15"/>
<accession>A0A0A9AJ15</accession>
<protein>
    <submittedName>
        <fullName evidence="1">Uncharacterized protein</fullName>
    </submittedName>
</protein>